<name>A0A9P5X3D2_9AGAR</name>
<feature type="transmembrane region" description="Helical" evidence="1">
    <location>
        <begin position="176"/>
        <end position="202"/>
    </location>
</feature>
<gene>
    <name evidence="2" type="ORF">P691DRAFT_765031</name>
</gene>
<feature type="transmembrane region" description="Helical" evidence="1">
    <location>
        <begin position="264"/>
        <end position="286"/>
    </location>
</feature>
<organism evidence="2 3">
    <name type="scientific">Macrolepiota fuliginosa MF-IS2</name>
    <dbReference type="NCBI Taxonomy" id="1400762"/>
    <lineage>
        <taxon>Eukaryota</taxon>
        <taxon>Fungi</taxon>
        <taxon>Dikarya</taxon>
        <taxon>Basidiomycota</taxon>
        <taxon>Agaricomycotina</taxon>
        <taxon>Agaricomycetes</taxon>
        <taxon>Agaricomycetidae</taxon>
        <taxon>Agaricales</taxon>
        <taxon>Agaricineae</taxon>
        <taxon>Agaricaceae</taxon>
        <taxon>Macrolepiota</taxon>
    </lineage>
</organism>
<reference evidence="2" key="1">
    <citation type="submission" date="2020-11" db="EMBL/GenBank/DDBJ databases">
        <authorList>
            <consortium name="DOE Joint Genome Institute"/>
            <person name="Ahrendt S."/>
            <person name="Riley R."/>
            <person name="Andreopoulos W."/>
            <person name="Labutti K."/>
            <person name="Pangilinan J."/>
            <person name="Ruiz-Duenas F.J."/>
            <person name="Barrasa J.M."/>
            <person name="Sanchez-Garcia M."/>
            <person name="Camarero S."/>
            <person name="Miyauchi S."/>
            <person name="Serrano A."/>
            <person name="Linde D."/>
            <person name="Babiker R."/>
            <person name="Drula E."/>
            <person name="Ayuso-Fernandez I."/>
            <person name="Pacheco R."/>
            <person name="Padilla G."/>
            <person name="Ferreira P."/>
            <person name="Barriuso J."/>
            <person name="Kellner H."/>
            <person name="Castanera R."/>
            <person name="Alfaro M."/>
            <person name="Ramirez L."/>
            <person name="Pisabarro A.G."/>
            <person name="Kuo A."/>
            <person name="Tritt A."/>
            <person name="Lipzen A."/>
            <person name="He G."/>
            <person name="Yan M."/>
            <person name="Ng V."/>
            <person name="Cullen D."/>
            <person name="Martin F."/>
            <person name="Rosso M.-N."/>
            <person name="Henrissat B."/>
            <person name="Hibbett D."/>
            <person name="Martinez A.T."/>
            <person name="Grigoriev I.V."/>
        </authorList>
    </citation>
    <scope>NUCLEOTIDE SEQUENCE</scope>
    <source>
        <strain evidence="2">MF-IS2</strain>
    </source>
</reference>
<dbReference type="EMBL" id="MU151596">
    <property type="protein sequence ID" value="KAF9442617.1"/>
    <property type="molecule type" value="Genomic_DNA"/>
</dbReference>
<protein>
    <recommendedName>
        <fullName evidence="4">G protein-coupled receptor</fullName>
    </recommendedName>
</protein>
<feature type="transmembrane region" description="Helical" evidence="1">
    <location>
        <begin position="292"/>
        <end position="312"/>
    </location>
</feature>
<keyword evidence="1" id="KW-0812">Transmembrane</keyword>
<evidence type="ECO:0000313" key="3">
    <source>
        <dbReference type="Proteomes" id="UP000807342"/>
    </source>
</evidence>
<dbReference type="Proteomes" id="UP000807342">
    <property type="component" value="Unassembled WGS sequence"/>
</dbReference>
<feature type="transmembrane region" description="Helical" evidence="1">
    <location>
        <begin position="134"/>
        <end position="156"/>
    </location>
</feature>
<keyword evidence="3" id="KW-1185">Reference proteome</keyword>
<dbReference type="AlphaFoldDB" id="A0A9P5X3D2"/>
<evidence type="ECO:0008006" key="4">
    <source>
        <dbReference type="Google" id="ProtNLM"/>
    </source>
</evidence>
<evidence type="ECO:0000256" key="1">
    <source>
        <dbReference type="SAM" id="Phobius"/>
    </source>
</evidence>
<keyword evidence="1" id="KW-0472">Membrane</keyword>
<feature type="transmembrane region" description="Helical" evidence="1">
    <location>
        <begin position="222"/>
        <end position="243"/>
    </location>
</feature>
<evidence type="ECO:0000313" key="2">
    <source>
        <dbReference type="EMBL" id="KAF9442617.1"/>
    </source>
</evidence>
<feature type="transmembrane region" description="Helical" evidence="1">
    <location>
        <begin position="54"/>
        <end position="80"/>
    </location>
</feature>
<dbReference type="OrthoDB" id="3259206at2759"/>
<feature type="transmembrane region" description="Helical" evidence="1">
    <location>
        <begin position="92"/>
        <end position="114"/>
    </location>
</feature>
<sequence>MEMKSYVNDGNPSVLYILEAYIIFSERYPAHSRNSGMALTPQALAGLRDWMTQVVWGGFIGPFFSGVFVTLGISCIFLLARGKKTSKQHHFLCIYIIALLFLVIVYEVEMFLEADVVPILSLQSLREAQEFSDTAMALLPLTQTTIYALTEGLLVWRCFKIYRGVRRNLLERCGHIVWIFPACLLGLGLVTGFISGGLGFHLSATLVLHQSTLGRILGATALTSQIILNLYATALITLTLLAYRRMVKRYSGNTASNDQHLPGVIAILLESAAINVPITIITAVGIGGGEKFGILIAPTATVSQALASVLIIHQVALGRAFDHGVERATPMVQGHEGNEQELSDHGV</sequence>
<keyword evidence="1" id="KW-1133">Transmembrane helix</keyword>
<proteinExistence type="predicted"/>
<accession>A0A9P5X3D2</accession>
<comment type="caution">
    <text evidence="2">The sequence shown here is derived from an EMBL/GenBank/DDBJ whole genome shotgun (WGS) entry which is preliminary data.</text>
</comment>